<protein>
    <submittedName>
        <fullName evidence="2">Uncharacterized protein</fullName>
    </submittedName>
</protein>
<reference evidence="2 3" key="1">
    <citation type="submission" date="2011-10" db="EMBL/GenBank/DDBJ databases">
        <title>Genome sequence of Gluconobacter morbifer G707, isolated from Drosophila gut.</title>
        <authorList>
            <person name="Lee W.-J."/>
            <person name="Kim E.-K."/>
        </authorList>
    </citation>
    <scope>NUCLEOTIDE SEQUENCE [LARGE SCALE GENOMIC DNA]</scope>
    <source>
        <strain evidence="2 3">G707</strain>
    </source>
</reference>
<name>G6XFP2_9PROT</name>
<organism evidence="2 3">
    <name type="scientific">Gluconobacter morbifer G707</name>
    <dbReference type="NCBI Taxonomy" id="1088869"/>
    <lineage>
        <taxon>Bacteria</taxon>
        <taxon>Pseudomonadati</taxon>
        <taxon>Pseudomonadota</taxon>
        <taxon>Alphaproteobacteria</taxon>
        <taxon>Acetobacterales</taxon>
        <taxon>Acetobacteraceae</taxon>
        <taxon>Gluconobacter</taxon>
    </lineage>
</organism>
<sequence>MAVYREEGNDPADLQDEKPKEGSREASFGKRPAMSAVEKYRRLRENRKQARRRRLEAERKSPSY</sequence>
<feature type="compositionally biased region" description="Basic and acidic residues" evidence="1">
    <location>
        <begin position="15"/>
        <end position="28"/>
    </location>
</feature>
<evidence type="ECO:0000313" key="2">
    <source>
        <dbReference type="EMBL" id="EHH69000.1"/>
    </source>
</evidence>
<feature type="compositionally biased region" description="Basic and acidic residues" evidence="1">
    <location>
        <begin position="55"/>
        <end position="64"/>
    </location>
</feature>
<dbReference type="EMBL" id="AGQV01000001">
    <property type="protein sequence ID" value="EHH69000.1"/>
    <property type="molecule type" value="Genomic_DNA"/>
</dbReference>
<dbReference type="RefSeq" id="WP_008850457.1">
    <property type="nucleotide sequence ID" value="NZ_AGQV01000001.1"/>
</dbReference>
<proteinExistence type="predicted"/>
<evidence type="ECO:0000256" key="1">
    <source>
        <dbReference type="SAM" id="MobiDB-lite"/>
    </source>
</evidence>
<gene>
    <name evidence="2" type="ORF">GMO_03070</name>
</gene>
<feature type="region of interest" description="Disordered" evidence="1">
    <location>
        <begin position="1"/>
        <end position="64"/>
    </location>
</feature>
<dbReference type="PATRIC" id="fig|1088869.3.peg.310"/>
<keyword evidence="3" id="KW-1185">Reference proteome</keyword>
<dbReference type="Proteomes" id="UP000004949">
    <property type="component" value="Unassembled WGS sequence"/>
</dbReference>
<dbReference type="AlphaFoldDB" id="G6XFP2"/>
<accession>G6XFP2</accession>
<evidence type="ECO:0000313" key="3">
    <source>
        <dbReference type="Proteomes" id="UP000004949"/>
    </source>
</evidence>
<comment type="caution">
    <text evidence="2">The sequence shown here is derived from an EMBL/GenBank/DDBJ whole genome shotgun (WGS) entry which is preliminary data.</text>
</comment>
<feature type="compositionally biased region" description="Basic residues" evidence="1">
    <location>
        <begin position="41"/>
        <end position="54"/>
    </location>
</feature>